<dbReference type="Proteomes" id="UP001610563">
    <property type="component" value="Unassembled WGS sequence"/>
</dbReference>
<comment type="caution">
    <text evidence="2">The sequence shown here is derived from an EMBL/GenBank/DDBJ whole genome shotgun (WGS) entry which is preliminary data.</text>
</comment>
<accession>A0ABR4GRV3</accession>
<keyword evidence="1" id="KW-0472">Membrane</keyword>
<dbReference type="EMBL" id="JBFTWV010000001">
    <property type="protein sequence ID" value="KAL2801314.1"/>
    <property type="molecule type" value="Genomic_DNA"/>
</dbReference>
<sequence>MGNCIMLFRYFCCFQILCLSVFIAVHGLRSCSVSIAICVIVRLSASAIPLLVLLALFFLDVGCTFIGYVYKRPPSPIVNDHSTYSSTQE</sequence>
<evidence type="ECO:0000256" key="1">
    <source>
        <dbReference type="SAM" id="Phobius"/>
    </source>
</evidence>
<organism evidence="2 3">
    <name type="scientific">Aspergillus keveii</name>
    <dbReference type="NCBI Taxonomy" id="714993"/>
    <lineage>
        <taxon>Eukaryota</taxon>
        <taxon>Fungi</taxon>
        <taxon>Dikarya</taxon>
        <taxon>Ascomycota</taxon>
        <taxon>Pezizomycotina</taxon>
        <taxon>Eurotiomycetes</taxon>
        <taxon>Eurotiomycetidae</taxon>
        <taxon>Eurotiales</taxon>
        <taxon>Aspergillaceae</taxon>
        <taxon>Aspergillus</taxon>
        <taxon>Aspergillus subgen. Nidulantes</taxon>
    </lineage>
</organism>
<keyword evidence="1" id="KW-1133">Transmembrane helix</keyword>
<protein>
    <submittedName>
        <fullName evidence="2">Uncharacterized protein</fullName>
    </submittedName>
</protein>
<feature type="transmembrane region" description="Helical" evidence="1">
    <location>
        <begin position="48"/>
        <end position="70"/>
    </location>
</feature>
<keyword evidence="1" id="KW-0812">Transmembrane</keyword>
<evidence type="ECO:0000313" key="2">
    <source>
        <dbReference type="EMBL" id="KAL2801314.1"/>
    </source>
</evidence>
<proteinExistence type="predicted"/>
<gene>
    <name evidence="2" type="ORF">BJX66DRAFT_7029</name>
</gene>
<name>A0ABR4GRV3_9EURO</name>
<evidence type="ECO:0000313" key="3">
    <source>
        <dbReference type="Proteomes" id="UP001610563"/>
    </source>
</evidence>
<feature type="transmembrane region" description="Helical" evidence="1">
    <location>
        <begin position="7"/>
        <end position="28"/>
    </location>
</feature>
<reference evidence="2 3" key="1">
    <citation type="submission" date="2024-07" db="EMBL/GenBank/DDBJ databases">
        <title>Section-level genome sequencing and comparative genomics of Aspergillus sections Usti and Cavernicolus.</title>
        <authorList>
            <consortium name="Lawrence Berkeley National Laboratory"/>
            <person name="Nybo J.L."/>
            <person name="Vesth T.C."/>
            <person name="Theobald S."/>
            <person name="Frisvad J.C."/>
            <person name="Larsen T.O."/>
            <person name="Kjaerboelling I."/>
            <person name="Rothschild-Mancinelli K."/>
            <person name="Lyhne E.K."/>
            <person name="Kogle M.E."/>
            <person name="Barry K."/>
            <person name="Clum A."/>
            <person name="Na H."/>
            <person name="Ledsgaard L."/>
            <person name="Lin J."/>
            <person name="Lipzen A."/>
            <person name="Kuo A."/>
            <person name="Riley R."/>
            <person name="Mondo S."/>
            <person name="Labutti K."/>
            <person name="Haridas S."/>
            <person name="Pangalinan J."/>
            <person name="Salamov A.A."/>
            <person name="Simmons B.A."/>
            <person name="Magnuson J.K."/>
            <person name="Chen J."/>
            <person name="Drula E."/>
            <person name="Henrissat B."/>
            <person name="Wiebenga A."/>
            <person name="Lubbers R.J."/>
            <person name="Gomes A.C."/>
            <person name="Makela M.R."/>
            <person name="Stajich J."/>
            <person name="Grigoriev I.V."/>
            <person name="Mortensen U.H."/>
            <person name="De Vries R.P."/>
            <person name="Baker S.E."/>
            <person name="Andersen M.R."/>
        </authorList>
    </citation>
    <scope>NUCLEOTIDE SEQUENCE [LARGE SCALE GENOMIC DNA]</scope>
    <source>
        <strain evidence="2 3">CBS 209.92</strain>
    </source>
</reference>
<keyword evidence="3" id="KW-1185">Reference proteome</keyword>